<protein>
    <submittedName>
        <fullName evidence="2">Sugar phosphate isomerase/epimerase</fullName>
    </submittedName>
</protein>
<dbReference type="Pfam" id="PF01261">
    <property type="entry name" value="AP_endonuc_2"/>
    <property type="match status" value="1"/>
</dbReference>
<dbReference type="Gene3D" id="3.20.20.150">
    <property type="entry name" value="Divalent-metal-dependent TIM barrel enzymes"/>
    <property type="match status" value="1"/>
</dbReference>
<name>A0AA49JKN8_9BACT</name>
<dbReference type="SUPFAM" id="SSF51658">
    <property type="entry name" value="Xylose isomerase-like"/>
    <property type="match status" value="1"/>
</dbReference>
<proteinExistence type="predicted"/>
<sequence length="269" mass="30522">MVNPLLAQSKADKIGMVSYTYRNSFAKDVAKTLDTLQQMGITDMEFSNLFGTTAEELRAMLDERDMYCSSYGVGYDALVNETAEVARQAKVLGAKYVRVAWIPHEDDFTEDDLKKAVADFNQAGKELKEEHDLTFCYHNHGYEFQPYEKGTMYDYLMKQTNPDYVSFEIDVLWVVHPGADPVKLLKKYGDRYKLMHVKDLKKGVKGDFSGGTPKENDVTLGTGQMDFPAIMKAAKKAGVQHYYIEDESPTYYVQVPKSIAYLESLGLEK</sequence>
<gene>
    <name evidence="2" type="ORF">K4G66_01095</name>
</gene>
<dbReference type="EMBL" id="CP120682">
    <property type="protein sequence ID" value="WKN40407.1"/>
    <property type="molecule type" value="Genomic_DNA"/>
</dbReference>
<evidence type="ECO:0000313" key="2">
    <source>
        <dbReference type="EMBL" id="WKN40407.1"/>
    </source>
</evidence>
<organism evidence="2">
    <name type="scientific">Roseihalotalea indica</name>
    <dbReference type="NCBI Taxonomy" id="2867963"/>
    <lineage>
        <taxon>Bacteria</taxon>
        <taxon>Pseudomonadati</taxon>
        <taxon>Bacteroidota</taxon>
        <taxon>Cytophagia</taxon>
        <taxon>Cytophagales</taxon>
        <taxon>Catalimonadaceae</taxon>
        <taxon>Roseihalotalea</taxon>
    </lineage>
</organism>
<dbReference type="PANTHER" id="PTHR12110">
    <property type="entry name" value="HYDROXYPYRUVATE ISOMERASE"/>
    <property type="match status" value="1"/>
</dbReference>
<reference evidence="2" key="1">
    <citation type="journal article" date="2023" name="Comput. Struct. Biotechnol. J.">
        <title>Discovery of a novel marine Bacteroidetes with a rich repertoire of carbohydrate-active enzymes.</title>
        <authorList>
            <person name="Chen B."/>
            <person name="Liu G."/>
            <person name="Chen Q."/>
            <person name="Wang H."/>
            <person name="Liu L."/>
            <person name="Tang K."/>
        </authorList>
    </citation>
    <scope>NUCLEOTIDE SEQUENCE</scope>
    <source>
        <strain evidence="2">TK19036</strain>
    </source>
</reference>
<dbReference type="PANTHER" id="PTHR12110:SF41">
    <property type="entry name" value="INOSOSE DEHYDRATASE"/>
    <property type="match status" value="1"/>
</dbReference>
<dbReference type="InterPro" id="IPR050312">
    <property type="entry name" value="IolE/XylAMocC-like"/>
</dbReference>
<dbReference type="InterPro" id="IPR013022">
    <property type="entry name" value="Xyl_isomerase-like_TIM-brl"/>
</dbReference>
<evidence type="ECO:0000259" key="1">
    <source>
        <dbReference type="Pfam" id="PF01261"/>
    </source>
</evidence>
<reference evidence="2" key="2">
    <citation type="journal article" date="2024" name="Antonie Van Leeuwenhoek">
        <title>Roseihalotalea indica gen. nov., sp. nov., a halophilic Bacteroidetes from mesopelagic Southwest Indian Ocean with higher carbohydrate metabolic potential.</title>
        <authorList>
            <person name="Chen B."/>
            <person name="Zhang M."/>
            <person name="Lin D."/>
            <person name="Ye J."/>
            <person name="Tang K."/>
        </authorList>
    </citation>
    <scope>NUCLEOTIDE SEQUENCE</scope>
    <source>
        <strain evidence="2">TK19036</strain>
    </source>
</reference>
<dbReference type="AlphaFoldDB" id="A0AA49JKN8"/>
<feature type="domain" description="Xylose isomerase-like TIM barrel" evidence="1">
    <location>
        <begin position="35"/>
        <end position="248"/>
    </location>
</feature>
<accession>A0AA49JKN8</accession>
<dbReference type="InterPro" id="IPR036237">
    <property type="entry name" value="Xyl_isomerase-like_sf"/>
</dbReference>
<keyword evidence="2" id="KW-0413">Isomerase</keyword>
<dbReference type="GO" id="GO:0016853">
    <property type="term" value="F:isomerase activity"/>
    <property type="evidence" value="ECO:0007669"/>
    <property type="project" value="UniProtKB-KW"/>
</dbReference>